<evidence type="ECO:0000256" key="2">
    <source>
        <dbReference type="ARBA" id="ARBA00001947"/>
    </source>
</evidence>
<evidence type="ECO:0000256" key="3">
    <source>
        <dbReference type="ARBA" id="ARBA00005984"/>
    </source>
</evidence>
<protein>
    <submittedName>
        <fullName evidence="9">Alkaline phosphatase</fullName>
    </submittedName>
</protein>
<evidence type="ECO:0000256" key="4">
    <source>
        <dbReference type="ARBA" id="ARBA00022723"/>
    </source>
</evidence>
<sequence length="67" mass="7246">MGFSYSTALRYFNHDSQKGIMKPTIFDKYFVGSQSTYSLDTECNITDSAAAGTALSTVIKLITAPLG</sequence>
<dbReference type="AlphaFoldDB" id="A0A561DZ73"/>
<dbReference type="InterPro" id="IPR018299">
    <property type="entry name" value="Alkaline_phosphatase_AS"/>
</dbReference>
<feature type="active site" description="Phosphoserine intermediate" evidence="8">
    <location>
        <position position="48"/>
    </location>
</feature>
<evidence type="ECO:0000313" key="9">
    <source>
        <dbReference type="EMBL" id="TWE08640.1"/>
    </source>
</evidence>
<dbReference type="Gene3D" id="3.40.720.10">
    <property type="entry name" value="Alkaline Phosphatase, subunit A"/>
    <property type="match status" value="1"/>
</dbReference>
<keyword evidence="10" id="KW-1185">Reference proteome</keyword>
<dbReference type="Pfam" id="PF00245">
    <property type="entry name" value="Alk_phosphatase"/>
    <property type="match status" value="1"/>
</dbReference>
<dbReference type="InterPro" id="IPR017850">
    <property type="entry name" value="Alkaline_phosphatase_core_sf"/>
</dbReference>
<dbReference type="GO" id="GO:0016791">
    <property type="term" value="F:phosphatase activity"/>
    <property type="evidence" value="ECO:0007669"/>
    <property type="project" value="InterPro"/>
</dbReference>
<keyword evidence="6" id="KW-0862">Zinc</keyword>
<comment type="cofactor">
    <cofactor evidence="1">
        <name>Mg(2+)</name>
        <dbReference type="ChEBI" id="CHEBI:18420"/>
    </cofactor>
</comment>
<dbReference type="InterPro" id="IPR001952">
    <property type="entry name" value="Alkaline_phosphatase"/>
</dbReference>
<keyword evidence="7" id="KW-0460">Magnesium</keyword>
<dbReference type="GO" id="GO:0046872">
    <property type="term" value="F:metal ion binding"/>
    <property type="evidence" value="ECO:0007669"/>
    <property type="project" value="UniProtKB-KW"/>
</dbReference>
<dbReference type="PROSITE" id="PS00123">
    <property type="entry name" value="ALKALINE_PHOSPHATASE"/>
    <property type="match status" value="1"/>
</dbReference>
<evidence type="ECO:0000256" key="5">
    <source>
        <dbReference type="ARBA" id="ARBA00022801"/>
    </source>
</evidence>
<evidence type="ECO:0000313" key="10">
    <source>
        <dbReference type="Proteomes" id="UP000319671"/>
    </source>
</evidence>
<evidence type="ECO:0000256" key="7">
    <source>
        <dbReference type="ARBA" id="ARBA00022842"/>
    </source>
</evidence>
<name>A0A561DZ73_9BACI</name>
<reference evidence="9 10" key="1">
    <citation type="submission" date="2019-06" db="EMBL/GenBank/DDBJ databases">
        <title>Sorghum-associated microbial communities from plants grown in Nebraska, USA.</title>
        <authorList>
            <person name="Schachtman D."/>
        </authorList>
    </citation>
    <scope>NUCLEOTIDE SEQUENCE [LARGE SCALE GENOMIC DNA]</scope>
    <source>
        <strain evidence="9 10">2482</strain>
    </source>
</reference>
<comment type="cofactor">
    <cofactor evidence="2">
        <name>Zn(2+)</name>
        <dbReference type="ChEBI" id="CHEBI:29105"/>
    </cofactor>
</comment>
<comment type="similarity">
    <text evidence="3">Belongs to the alkaline phosphatase family.</text>
</comment>
<dbReference type="SUPFAM" id="SSF53649">
    <property type="entry name" value="Alkaline phosphatase-like"/>
    <property type="match status" value="1"/>
</dbReference>
<evidence type="ECO:0000256" key="1">
    <source>
        <dbReference type="ARBA" id="ARBA00001946"/>
    </source>
</evidence>
<evidence type="ECO:0000256" key="8">
    <source>
        <dbReference type="PIRSR" id="PIRSR601952-1"/>
    </source>
</evidence>
<organism evidence="9 10">
    <name type="scientific">Neobacillus bataviensis</name>
    <dbReference type="NCBI Taxonomy" id="220685"/>
    <lineage>
        <taxon>Bacteria</taxon>
        <taxon>Bacillati</taxon>
        <taxon>Bacillota</taxon>
        <taxon>Bacilli</taxon>
        <taxon>Bacillales</taxon>
        <taxon>Bacillaceae</taxon>
        <taxon>Neobacillus</taxon>
    </lineage>
</organism>
<accession>A0A561DZ73</accession>
<evidence type="ECO:0000256" key="6">
    <source>
        <dbReference type="ARBA" id="ARBA00022833"/>
    </source>
</evidence>
<dbReference type="Proteomes" id="UP000319671">
    <property type="component" value="Unassembled WGS sequence"/>
</dbReference>
<gene>
    <name evidence="9" type="ORF">FB550_101667</name>
</gene>
<keyword evidence="4" id="KW-0479">Metal-binding</keyword>
<proteinExistence type="inferred from homology"/>
<keyword evidence="5" id="KW-0378">Hydrolase</keyword>
<dbReference type="EMBL" id="VIVN01000001">
    <property type="protein sequence ID" value="TWE08640.1"/>
    <property type="molecule type" value="Genomic_DNA"/>
</dbReference>
<comment type="caution">
    <text evidence="9">The sequence shown here is derived from an EMBL/GenBank/DDBJ whole genome shotgun (WGS) entry which is preliminary data.</text>
</comment>